<evidence type="ECO:0000256" key="7">
    <source>
        <dbReference type="ARBA" id="ARBA00022777"/>
    </source>
</evidence>
<evidence type="ECO:0000256" key="6">
    <source>
        <dbReference type="ARBA" id="ARBA00022741"/>
    </source>
</evidence>
<evidence type="ECO:0000256" key="8">
    <source>
        <dbReference type="ARBA" id="ARBA00022840"/>
    </source>
</evidence>
<dbReference type="CDD" id="cd05036">
    <property type="entry name" value="PTKc_ALK_LTK"/>
    <property type="match status" value="1"/>
</dbReference>
<evidence type="ECO:0000256" key="1">
    <source>
        <dbReference type="ARBA" id="ARBA00004251"/>
    </source>
</evidence>
<keyword evidence="9 20" id="KW-1133">Transmembrane helix</keyword>
<feature type="domain" description="MAM" evidence="23">
    <location>
        <begin position="143"/>
        <end position="300"/>
    </location>
</feature>
<dbReference type="PANTHER" id="PTHR24416">
    <property type="entry name" value="TYROSINE-PROTEIN KINASE RECEPTOR"/>
    <property type="match status" value="1"/>
</dbReference>
<evidence type="ECO:0000256" key="5">
    <source>
        <dbReference type="ARBA" id="ARBA00022729"/>
    </source>
</evidence>
<keyword evidence="4 18" id="KW-0812">Transmembrane</keyword>
<dbReference type="PROSITE" id="PS50068">
    <property type="entry name" value="LDLRA_2"/>
    <property type="match status" value="1"/>
</dbReference>
<dbReference type="OrthoDB" id="73209at2759"/>
<dbReference type="InterPro" id="IPR013320">
    <property type="entry name" value="ConA-like_dom_sf"/>
</dbReference>
<evidence type="ECO:0000256" key="20">
    <source>
        <dbReference type="SAM" id="Phobius"/>
    </source>
</evidence>
<dbReference type="Gene3D" id="3.30.200.20">
    <property type="entry name" value="Phosphorylase Kinase, domain 1"/>
    <property type="match status" value="1"/>
</dbReference>
<dbReference type="PROSITE" id="PS50060">
    <property type="entry name" value="MAM_2"/>
    <property type="match status" value="2"/>
</dbReference>
<dbReference type="PROSITE" id="PS01209">
    <property type="entry name" value="LDLRA_1"/>
    <property type="match status" value="1"/>
</dbReference>
<dbReference type="EC" id="2.7.10.1" evidence="18"/>
<feature type="region of interest" description="Disordered" evidence="19">
    <location>
        <begin position="1334"/>
        <end position="1357"/>
    </location>
</feature>
<evidence type="ECO:0000256" key="4">
    <source>
        <dbReference type="ARBA" id="ARBA00022692"/>
    </source>
</evidence>
<comment type="subcellular location">
    <subcellularLocation>
        <location evidence="1">Cell membrane</location>
        <topology evidence="1">Single-pass type I membrane protein</topology>
    </subcellularLocation>
</comment>
<evidence type="ECO:0000259" key="22">
    <source>
        <dbReference type="PROSITE" id="PS50011"/>
    </source>
</evidence>
<dbReference type="PROSITE" id="PS00109">
    <property type="entry name" value="PROTEIN_KINASE_TYR"/>
    <property type="match status" value="1"/>
</dbReference>
<dbReference type="FunFam" id="2.60.120.200:FF:000193">
    <property type="entry name" value="Tyrosine-protein kinase receptor"/>
    <property type="match status" value="1"/>
</dbReference>
<keyword evidence="25" id="KW-1185">Reference proteome</keyword>
<evidence type="ECO:0000256" key="12">
    <source>
        <dbReference type="ARBA" id="ARBA00023157"/>
    </source>
</evidence>
<keyword evidence="5 21" id="KW-0732">Signal</keyword>
<evidence type="ECO:0000256" key="13">
    <source>
        <dbReference type="ARBA" id="ARBA00023170"/>
    </source>
</evidence>
<proteinExistence type="inferred from homology"/>
<comment type="catalytic activity">
    <reaction evidence="15 18">
        <text>L-tyrosyl-[protein] + ATP = O-phospho-L-tyrosyl-[protein] + ADP + H(+)</text>
        <dbReference type="Rhea" id="RHEA:10596"/>
        <dbReference type="Rhea" id="RHEA-COMP:10136"/>
        <dbReference type="Rhea" id="RHEA-COMP:20101"/>
        <dbReference type="ChEBI" id="CHEBI:15378"/>
        <dbReference type="ChEBI" id="CHEBI:30616"/>
        <dbReference type="ChEBI" id="CHEBI:46858"/>
        <dbReference type="ChEBI" id="CHEBI:61978"/>
        <dbReference type="ChEBI" id="CHEBI:456216"/>
        <dbReference type="EC" id="2.7.10.1"/>
    </reaction>
</comment>
<dbReference type="GO" id="GO:0043235">
    <property type="term" value="C:receptor complex"/>
    <property type="evidence" value="ECO:0007669"/>
    <property type="project" value="TreeGrafter"/>
</dbReference>
<feature type="binding site" evidence="17">
    <location>
        <position position="1043"/>
    </location>
    <ligand>
        <name>ATP</name>
        <dbReference type="ChEBI" id="CHEBI:30616"/>
    </ligand>
</feature>
<dbReference type="GO" id="GO:0005886">
    <property type="term" value="C:plasma membrane"/>
    <property type="evidence" value="ECO:0007669"/>
    <property type="project" value="UniProtKB-SubCell"/>
</dbReference>
<dbReference type="PROSITE" id="PS00239">
    <property type="entry name" value="RECEPTOR_TYR_KIN_II"/>
    <property type="match status" value="1"/>
</dbReference>
<dbReference type="InterPro" id="IPR001245">
    <property type="entry name" value="Ser-Thr/Tyr_kinase_cat_dom"/>
</dbReference>
<evidence type="ECO:0000256" key="11">
    <source>
        <dbReference type="ARBA" id="ARBA00023137"/>
    </source>
</evidence>
<dbReference type="SMART" id="SM00219">
    <property type="entry name" value="TyrKc"/>
    <property type="match status" value="1"/>
</dbReference>
<dbReference type="InterPro" id="IPR055163">
    <property type="entry name" value="ALK/LTK-like_GRD"/>
</dbReference>
<dbReference type="EMBL" id="CAKOFQ010006940">
    <property type="protein sequence ID" value="CAH1983528.1"/>
    <property type="molecule type" value="Genomic_DNA"/>
</dbReference>
<dbReference type="InterPro" id="IPR036055">
    <property type="entry name" value="LDL_receptor-like_sf"/>
</dbReference>
<sequence>MRFALPFLLSFLLQHAKTEDAATTDDTQLAIFRDDDVFRDIFGNRRDIARIRYFRSKRNAIERSISTIRKKLNDEKKKEEKEWMAADANPRLEPNETGAKLGLVEYEQGESKQSQQAYNKRKDKIVQLFNNIRTRQQDFDRNVNCDFEDNCLWSWRKDIANGFFIASGHNVGANETGPRTDAENGEFGSFLLLRLPQEATEFQVKSPIFTPTISKCKFAIHIHQEKMQGGLIKIIGEKKDSQWILKTIPGDDARKWTYYEQSVGQISQNFTIMLEVVPGENMAKGATVAFDNIKLFHCYETMDDSCSPHQYKCKKGTKICINTTSICDITKDCDYGDDETQNCDMMPYGARCTFEDDWCGWQNIDIKVLEWARHNGSTPTHQTGPNYDHTYRNTTGKYLFVNMLKENANFASMATLRSVYFNPPPRVHGNSSSRFYNSCAIRFYLHKTGKHRSSIQLQVTEMRPSENVTKEMLWSYRDFGDQWVRQVFILPNISCRYFLHFEAKKGVRYMSDVAIDDVSLSPECFGLNIPEEELQGYNYWNPVCQNIVKETHQDFVNKTYYKISTCGAKGRYGPSQSDCNREYENNKVSVRVLKEPGLDGVQKWVAPRSGYYTFILAGASGGKGSSGMGSSRGAMVRTILNLQSGQEVLMLVGQEGMDSCIKMLGSQNNSSCHSQSNNGTSIRIILNMDVSDTGGGGGGGTFVFMFNRLKEKVPLAVAGGGGGLGIGRFSIENVLQHGQAINMSRPPYTGQASGLRFGGGAGGGWAMYTGGLTSPLNKDMTGGALLSGAIGGKACYNSTDQRGDGGFGGGGGGCKYGGGGGGYSGGDAPAVNSTSGEGGYSYIDPTKTMMRLSEAKGSHHTGSGYVVIIPDTKGCNCDYKCVALDAERSEVTCICPHNWKLNDDKKTCIAETITQVVEPYPKWFVVGLIVTILCLIAAFAAVCFILYNRYQLKVSGMKRRKIISGADVQLDRLRGVGSDNMMTEYNPNYEFGGVVYTLKDLKDIPRDQLRLVKALGQGAFGEVYQGFYRQRPCDTVEMPVAVKTLPEMSTSQAEMDFLMEALIMSKFHHPNIVHFIGVCFGKHPRFIVLELLAGGDLKNFLRESRPKPERPSPLSMKDLIMIAIDVAKGCKYLEDNRFIHRDIAARNCLLTTKGPGRVVKIADFGMSRDVYRSDYYRKGGKAMLPIKWMPPEAFLDGIFTSKTDVWSFGVLLWEIMSMGYMPYTGCANRDVMQLVTSGGRLDPPANCPDPVYGIMTQCWHPAPEQRPNFGTILERLGYCAQDPQVMNAALPVFQRPPPYERDTTVMRPSGSEENNCLQVVPTSSDYLIPNHTAPTTPDQIESTSSVEKLLPPDSSSNNWETSFIMPHSRSTQPLLMADNNKDDEGATSVDKLLSITPSESDDVAKSSPNSVPVGNILTPTNNNNNVARPTADQAHQAALKSGVALDAGALAKQAMAQNKKYQNVNPGAEANGIDAFHAGTLPVGQQNKYHNEPEINC</sequence>
<dbReference type="PANTHER" id="PTHR24416:SF604">
    <property type="entry name" value="RECEPTOR PROTEIN-TYROSINE KINASE"/>
    <property type="match status" value="1"/>
</dbReference>
<evidence type="ECO:0000259" key="23">
    <source>
        <dbReference type="PROSITE" id="PS50060"/>
    </source>
</evidence>
<dbReference type="SMART" id="SM00137">
    <property type="entry name" value="MAM"/>
    <property type="match status" value="1"/>
</dbReference>
<dbReference type="InterPro" id="IPR023415">
    <property type="entry name" value="LDLR_class-A_CS"/>
</dbReference>
<dbReference type="PRINTS" id="PR00109">
    <property type="entry name" value="TYRKINASE"/>
</dbReference>
<evidence type="ECO:0000256" key="9">
    <source>
        <dbReference type="ARBA" id="ARBA00022989"/>
    </source>
</evidence>
<evidence type="ECO:0000256" key="2">
    <source>
        <dbReference type="ARBA" id="ARBA00022475"/>
    </source>
</evidence>
<keyword evidence="12" id="KW-1015">Disulfide bond</keyword>
<dbReference type="GO" id="GO:0045664">
    <property type="term" value="P:regulation of neuron differentiation"/>
    <property type="evidence" value="ECO:0007669"/>
    <property type="project" value="TreeGrafter"/>
</dbReference>
<dbReference type="SUPFAM" id="SSF57424">
    <property type="entry name" value="LDL receptor-like module"/>
    <property type="match status" value="1"/>
</dbReference>
<dbReference type="Pfam" id="PF00629">
    <property type="entry name" value="MAM"/>
    <property type="match status" value="2"/>
</dbReference>
<dbReference type="Proteomes" id="UP001152888">
    <property type="component" value="Unassembled WGS sequence"/>
</dbReference>
<evidence type="ECO:0000256" key="21">
    <source>
        <dbReference type="SAM" id="SignalP"/>
    </source>
</evidence>
<dbReference type="Gene3D" id="1.10.510.10">
    <property type="entry name" value="Transferase(Phosphotransferase) domain 1"/>
    <property type="match status" value="1"/>
</dbReference>
<comment type="caution">
    <text evidence="24">The sequence shown here is derived from an EMBL/GenBank/DDBJ whole genome shotgun (WGS) entry which is preliminary data.</text>
</comment>
<organism evidence="24 25">
    <name type="scientific">Acanthoscelides obtectus</name>
    <name type="common">Bean weevil</name>
    <name type="synonym">Bruchus obtectus</name>
    <dbReference type="NCBI Taxonomy" id="200917"/>
    <lineage>
        <taxon>Eukaryota</taxon>
        <taxon>Metazoa</taxon>
        <taxon>Ecdysozoa</taxon>
        <taxon>Arthropoda</taxon>
        <taxon>Hexapoda</taxon>
        <taxon>Insecta</taxon>
        <taxon>Pterygota</taxon>
        <taxon>Neoptera</taxon>
        <taxon>Endopterygota</taxon>
        <taxon>Coleoptera</taxon>
        <taxon>Polyphaga</taxon>
        <taxon>Cucujiformia</taxon>
        <taxon>Chrysomeloidea</taxon>
        <taxon>Chrysomelidae</taxon>
        <taxon>Bruchinae</taxon>
        <taxon>Bruchini</taxon>
        <taxon>Acanthoscelides</taxon>
    </lineage>
</organism>
<dbReference type="CDD" id="cd00112">
    <property type="entry name" value="LDLa"/>
    <property type="match status" value="1"/>
</dbReference>
<feature type="compositionally biased region" description="Polar residues" evidence="19">
    <location>
        <begin position="1334"/>
        <end position="1346"/>
    </location>
</feature>
<evidence type="ECO:0000256" key="16">
    <source>
        <dbReference type="PROSITE-ProRule" id="PRU00124"/>
    </source>
</evidence>
<feature type="chain" id="PRO_5040128718" description="Tyrosine-protein kinase receptor" evidence="21">
    <location>
        <begin position="19"/>
        <end position="1497"/>
    </location>
</feature>
<dbReference type="InterPro" id="IPR020635">
    <property type="entry name" value="Tyr_kinase_cat_dom"/>
</dbReference>
<keyword evidence="7" id="KW-0418">Kinase</keyword>
<evidence type="ECO:0000256" key="15">
    <source>
        <dbReference type="ARBA" id="ARBA00051243"/>
    </source>
</evidence>
<keyword evidence="6 17" id="KW-0547">Nucleotide-binding</keyword>
<evidence type="ECO:0000256" key="3">
    <source>
        <dbReference type="ARBA" id="ARBA00022679"/>
    </source>
</evidence>
<reference evidence="24" key="1">
    <citation type="submission" date="2022-03" db="EMBL/GenBank/DDBJ databases">
        <authorList>
            <person name="Sayadi A."/>
        </authorList>
    </citation>
    <scope>NUCLEOTIDE SEQUENCE</scope>
</reference>
<dbReference type="Pfam" id="PF07714">
    <property type="entry name" value="PK_Tyr_Ser-Thr"/>
    <property type="match status" value="1"/>
</dbReference>
<evidence type="ECO:0000256" key="10">
    <source>
        <dbReference type="ARBA" id="ARBA00023136"/>
    </source>
</evidence>
<dbReference type="PROSITE" id="PS00107">
    <property type="entry name" value="PROTEIN_KINASE_ATP"/>
    <property type="match status" value="1"/>
</dbReference>
<keyword evidence="18" id="KW-0597">Phosphoprotein</keyword>
<dbReference type="SMART" id="SM00192">
    <property type="entry name" value="LDLa"/>
    <property type="match status" value="1"/>
</dbReference>
<evidence type="ECO:0000256" key="19">
    <source>
        <dbReference type="SAM" id="MobiDB-lite"/>
    </source>
</evidence>
<dbReference type="GO" id="GO:0007169">
    <property type="term" value="P:cell surface receptor protein tyrosine kinase signaling pathway"/>
    <property type="evidence" value="ECO:0007669"/>
    <property type="project" value="InterPro"/>
</dbReference>
<dbReference type="InterPro" id="IPR017441">
    <property type="entry name" value="Protein_kinase_ATP_BS"/>
</dbReference>
<evidence type="ECO:0000313" key="25">
    <source>
        <dbReference type="Proteomes" id="UP001152888"/>
    </source>
</evidence>
<accession>A0A9P0KVX6</accession>
<feature type="domain" description="Protein kinase" evidence="22">
    <location>
        <begin position="1009"/>
        <end position="1285"/>
    </location>
</feature>
<dbReference type="FunFam" id="3.30.200.20:FF:000117">
    <property type="entry name" value="Tyrosine-protein kinase receptor"/>
    <property type="match status" value="1"/>
</dbReference>
<keyword evidence="8 17" id="KW-0067">ATP-binding</keyword>
<feature type="compositionally biased region" description="Polar residues" evidence="19">
    <location>
        <begin position="1406"/>
        <end position="1420"/>
    </location>
</feature>
<dbReference type="InterPro" id="IPR000998">
    <property type="entry name" value="MAM_dom"/>
</dbReference>
<dbReference type="FunFam" id="1.10.510.10:FF:000113">
    <property type="entry name" value="Tyrosine-protein kinase receptor"/>
    <property type="match status" value="1"/>
</dbReference>
<name>A0A9P0KVX6_ACAOB</name>
<dbReference type="InterPro" id="IPR050122">
    <property type="entry name" value="RTK"/>
</dbReference>
<dbReference type="InterPro" id="IPR002011">
    <property type="entry name" value="Tyr_kinase_rcpt_2_CS"/>
</dbReference>
<dbReference type="InterPro" id="IPR002172">
    <property type="entry name" value="LDrepeatLR_classA_rpt"/>
</dbReference>
<dbReference type="SUPFAM" id="SSF49899">
    <property type="entry name" value="Concanavalin A-like lectins/glucanases"/>
    <property type="match status" value="2"/>
</dbReference>
<evidence type="ECO:0000313" key="24">
    <source>
        <dbReference type="EMBL" id="CAH1983528.1"/>
    </source>
</evidence>
<dbReference type="Pfam" id="PF12810">
    <property type="entry name" value="ALK_LTK_GRD"/>
    <property type="match status" value="1"/>
</dbReference>
<dbReference type="PROSITE" id="PS50011">
    <property type="entry name" value="PROTEIN_KINASE_DOM"/>
    <property type="match status" value="1"/>
</dbReference>
<feature type="transmembrane region" description="Helical" evidence="20">
    <location>
        <begin position="923"/>
        <end position="947"/>
    </location>
</feature>
<evidence type="ECO:0000256" key="17">
    <source>
        <dbReference type="PROSITE-ProRule" id="PRU10141"/>
    </source>
</evidence>
<comment type="similarity">
    <text evidence="18">Belongs to the protein kinase superfamily. Tyr protein kinase family. Insulin receptor subfamily.</text>
</comment>
<keyword evidence="13 18" id="KW-0675">Receptor</keyword>
<evidence type="ECO:0000256" key="14">
    <source>
        <dbReference type="ARBA" id="ARBA00023180"/>
    </source>
</evidence>
<gene>
    <name evidence="24" type="ORF">ACAOBT_LOCUS15583</name>
</gene>
<dbReference type="GO" id="GO:0005524">
    <property type="term" value="F:ATP binding"/>
    <property type="evidence" value="ECO:0007669"/>
    <property type="project" value="UniProtKB-UniRule"/>
</dbReference>
<keyword evidence="11" id="KW-0829">Tyrosine-protein kinase</keyword>
<keyword evidence="10 20" id="KW-0472">Membrane</keyword>
<dbReference type="SUPFAM" id="SSF56112">
    <property type="entry name" value="Protein kinase-like (PK-like)"/>
    <property type="match status" value="1"/>
</dbReference>
<dbReference type="Gene3D" id="2.60.120.200">
    <property type="match status" value="2"/>
</dbReference>
<keyword evidence="3" id="KW-0808">Transferase</keyword>
<keyword evidence="2" id="KW-1003">Cell membrane</keyword>
<comment type="caution">
    <text evidence="16">Lacks conserved residue(s) required for the propagation of feature annotation.</text>
</comment>
<dbReference type="GO" id="GO:0004714">
    <property type="term" value="F:transmembrane receptor protein tyrosine kinase activity"/>
    <property type="evidence" value="ECO:0007669"/>
    <property type="project" value="UniProtKB-EC"/>
</dbReference>
<dbReference type="CDD" id="cd06263">
    <property type="entry name" value="MAM"/>
    <property type="match status" value="1"/>
</dbReference>
<evidence type="ECO:0000256" key="18">
    <source>
        <dbReference type="RuleBase" id="RU000312"/>
    </source>
</evidence>
<dbReference type="InterPro" id="IPR008266">
    <property type="entry name" value="Tyr_kinase_AS"/>
</dbReference>
<feature type="signal peptide" evidence="21">
    <location>
        <begin position="1"/>
        <end position="18"/>
    </location>
</feature>
<protein>
    <recommendedName>
        <fullName evidence="18">Tyrosine-protein kinase receptor</fullName>
        <ecNumber evidence="18">2.7.10.1</ecNumber>
    </recommendedName>
</protein>
<keyword evidence="14" id="KW-0325">Glycoprotein</keyword>
<dbReference type="Gene3D" id="4.10.400.10">
    <property type="entry name" value="Low-density Lipoprotein Receptor"/>
    <property type="match status" value="1"/>
</dbReference>
<dbReference type="InterPro" id="IPR011009">
    <property type="entry name" value="Kinase-like_dom_sf"/>
</dbReference>
<feature type="domain" description="MAM" evidence="23">
    <location>
        <begin position="350"/>
        <end position="526"/>
    </location>
</feature>
<dbReference type="InterPro" id="IPR000719">
    <property type="entry name" value="Prot_kinase_dom"/>
</dbReference>
<feature type="region of interest" description="Disordered" evidence="19">
    <location>
        <begin position="1397"/>
        <end position="1432"/>
    </location>
</feature>